<evidence type="ECO:0000313" key="2">
    <source>
        <dbReference type="EMBL" id="RXZ51048.1"/>
    </source>
</evidence>
<dbReference type="PROSITE" id="PS51257">
    <property type="entry name" value="PROKAR_LIPOPROTEIN"/>
    <property type="match status" value="1"/>
</dbReference>
<keyword evidence="1" id="KW-0732">Signal</keyword>
<protein>
    <submittedName>
        <fullName evidence="2">Uncharacterized protein</fullName>
    </submittedName>
</protein>
<keyword evidence="3" id="KW-1185">Reference proteome</keyword>
<reference evidence="2 3" key="1">
    <citation type="submission" date="2019-01" db="EMBL/GenBank/DDBJ databases">
        <authorList>
            <person name="Li J."/>
        </authorList>
    </citation>
    <scope>NUCLEOTIDE SEQUENCE [LARGE SCALE GENOMIC DNA]</scope>
    <source>
        <strain evidence="2 3">CCUG 35506</strain>
    </source>
</reference>
<evidence type="ECO:0000313" key="3">
    <source>
        <dbReference type="Proteomes" id="UP000292935"/>
    </source>
</evidence>
<feature type="signal peptide" evidence="1">
    <location>
        <begin position="1"/>
        <end position="20"/>
    </location>
</feature>
<comment type="caution">
    <text evidence="2">The sequence shown here is derived from an EMBL/GenBank/DDBJ whole genome shotgun (WGS) entry which is preliminary data.</text>
</comment>
<evidence type="ECO:0000256" key="1">
    <source>
        <dbReference type="SAM" id="SignalP"/>
    </source>
</evidence>
<dbReference type="RefSeq" id="WP_129230676.1">
    <property type="nucleotide sequence ID" value="NZ_SDPO01000001.1"/>
</dbReference>
<dbReference type="EMBL" id="SDPO01000001">
    <property type="protein sequence ID" value="RXZ51048.1"/>
    <property type="molecule type" value="Genomic_DNA"/>
</dbReference>
<feature type="chain" id="PRO_5039231703" evidence="1">
    <location>
        <begin position="21"/>
        <end position="244"/>
    </location>
</feature>
<dbReference type="OrthoDB" id="5005615at2"/>
<name>A0A4Q2JXT8_9MICO</name>
<sequence>MEQRSIGLMTMLLAAALALTACVPSPEPPPTASPTPHATTAPIESVAPTSTADGADPVVARIVVRPEQLELVNAAGVVVGELSYDAEAVAFVDTISNVLGGPPDVEERPGGHEWFPWTKYTWPGVVVIDDHEPDGISSDMNVAIEFTHPIVGDGIPVATVQGFRPGDDAQALAAELGETWHGSGYDEFPAETGPDVGERWYSEWDGTYGPANANAVAVSHWNRENDPTVTSVVRAPWNFGIGHV</sequence>
<proteinExistence type="predicted"/>
<accession>A0A4Q2JXT8</accession>
<gene>
    <name evidence="2" type="ORF">ESP57_04490</name>
</gene>
<organism evidence="2 3">
    <name type="scientific">Agromyces fucosus</name>
    <dbReference type="NCBI Taxonomy" id="41985"/>
    <lineage>
        <taxon>Bacteria</taxon>
        <taxon>Bacillati</taxon>
        <taxon>Actinomycetota</taxon>
        <taxon>Actinomycetes</taxon>
        <taxon>Micrococcales</taxon>
        <taxon>Microbacteriaceae</taxon>
        <taxon>Agromyces</taxon>
    </lineage>
</organism>
<dbReference type="Proteomes" id="UP000292935">
    <property type="component" value="Unassembled WGS sequence"/>
</dbReference>
<dbReference type="AlphaFoldDB" id="A0A4Q2JXT8"/>